<organism evidence="1">
    <name type="scientific">uncultured Thermomicrobiales bacterium</name>
    <dbReference type="NCBI Taxonomy" id="1645740"/>
    <lineage>
        <taxon>Bacteria</taxon>
        <taxon>Pseudomonadati</taxon>
        <taxon>Thermomicrobiota</taxon>
        <taxon>Thermomicrobia</taxon>
        <taxon>Thermomicrobiales</taxon>
        <taxon>environmental samples</taxon>
    </lineage>
</organism>
<dbReference type="AlphaFoldDB" id="A0A6J4V915"/>
<proteinExistence type="predicted"/>
<gene>
    <name evidence="1" type="ORF">AVDCRST_MAG49-3778</name>
</gene>
<evidence type="ECO:0000313" key="1">
    <source>
        <dbReference type="EMBL" id="CAA9572475.1"/>
    </source>
</evidence>
<accession>A0A6J4V915</accession>
<feature type="non-terminal residue" evidence="1">
    <location>
        <position position="108"/>
    </location>
</feature>
<reference evidence="1" key="1">
    <citation type="submission" date="2020-02" db="EMBL/GenBank/DDBJ databases">
        <authorList>
            <person name="Meier V. D."/>
        </authorList>
    </citation>
    <scope>NUCLEOTIDE SEQUENCE</scope>
    <source>
        <strain evidence="1">AVDCRST_MAG49</strain>
    </source>
</reference>
<protein>
    <submittedName>
        <fullName evidence="1">Uncharacterized protein</fullName>
    </submittedName>
</protein>
<sequence>GDPSAPVSPGWAAARTARIGGCSAPRGAISRPGHRGPRRCHDDLVLSRHAGAARRSVGCARPGRTQGGMAFGPSRPRCGRCRRGHAEPTAYAGRGGVQDQIRIIGGGL</sequence>
<name>A0A6J4V915_9BACT</name>
<dbReference type="EMBL" id="CADCWG010000264">
    <property type="protein sequence ID" value="CAA9572475.1"/>
    <property type="molecule type" value="Genomic_DNA"/>
</dbReference>
<feature type="non-terminal residue" evidence="1">
    <location>
        <position position="1"/>
    </location>
</feature>